<dbReference type="PRINTS" id="PR00757">
    <property type="entry name" value="AMINEOXDASEF"/>
</dbReference>
<comment type="similarity">
    <text evidence="2">Belongs to the flavin monoamine oxidase family.</text>
</comment>
<protein>
    <submittedName>
        <fullName evidence="6">Putative amine oxidase</fullName>
    </submittedName>
</protein>
<evidence type="ECO:0000256" key="2">
    <source>
        <dbReference type="ARBA" id="ARBA00005995"/>
    </source>
</evidence>
<feature type="domain" description="Amine oxidase" evidence="5">
    <location>
        <begin position="57"/>
        <end position="473"/>
    </location>
</feature>
<keyword evidence="7" id="KW-1185">Reference proteome</keyword>
<gene>
    <name evidence="6" type="ORF">BDI24065_06246</name>
</gene>
<name>A0A6P2RDH1_9BURK</name>
<evidence type="ECO:0000313" key="6">
    <source>
        <dbReference type="EMBL" id="VWC28421.1"/>
    </source>
</evidence>
<dbReference type="AlphaFoldDB" id="A0A6P2RDH1"/>
<evidence type="ECO:0000256" key="3">
    <source>
        <dbReference type="ARBA" id="ARBA00023002"/>
    </source>
</evidence>
<organism evidence="6 7">
    <name type="scientific">Burkholderia diffusa</name>
    <dbReference type="NCBI Taxonomy" id="488732"/>
    <lineage>
        <taxon>Bacteria</taxon>
        <taxon>Pseudomonadati</taxon>
        <taxon>Pseudomonadota</taxon>
        <taxon>Betaproteobacteria</taxon>
        <taxon>Burkholderiales</taxon>
        <taxon>Burkholderiaceae</taxon>
        <taxon>Burkholderia</taxon>
        <taxon>Burkholderia cepacia complex</taxon>
    </lineage>
</organism>
<dbReference type="InterPro" id="IPR001613">
    <property type="entry name" value="Flavin_amine_oxidase"/>
</dbReference>
<dbReference type="EMBL" id="CABVPN010000051">
    <property type="protein sequence ID" value="VWC28421.1"/>
    <property type="molecule type" value="Genomic_DNA"/>
</dbReference>
<evidence type="ECO:0000313" key="7">
    <source>
        <dbReference type="Proteomes" id="UP000494125"/>
    </source>
</evidence>
<feature type="binding site" evidence="4">
    <location>
        <position position="377"/>
    </location>
    <ligand>
        <name>substrate</name>
    </ligand>
</feature>
<dbReference type="Gene3D" id="1.10.405.10">
    <property type="entry name" value="Guanine Nucleotide Dissociation Inhibitor, domain 1"/>
    <property type="match status" value="1"/>
</dbReference>
<dbReference type="Pfam" id="PF01593">
    <property type="entry name" value="Amino_oxidase"/>
    <property type="match status" value="1"/>
</dbReference>
<accession>A0A6P2RDH1</accession>
<dbReference type="InterPro" id="IPR050703">
    <property type="entry name" value="Flavin_MAO"/>
</dbReference>
<dbReference type="Gene3D" id="3.90.660.10">
    <property type="match status" value="1"/>
</dbReference>
<comment type="cofactor">
    <cofactor evidence="1">
        <name>FAD</name>
        <dbReference type="ChEBI" id="CHEBI:57692"/>
    </cofactor>
</comment>
<dbReference type="PANTHER" id="PTHR43563">
    <property type="entry name" value="AMINE OXIDASE"/>
    <property type="match status" value="1"/>
</dbReference>
<dbReference type="SUPFAM" id="SSF51905">
    <property type="entry name" value="FAD/NAD(P)-binding domain"/>
    <property type="match status" value="1"/>
</dbReference>
<dbReference type="PANTHER" id="PTHR43563:SF1">
    <property type="entry name" value="AMINE OXIDASE [FLAVIN-CONTAINING] B"/>
    <property type="match status" value="1"/>
</dbReference>
<feature type="binding site" evidence="4">
    <location>
        <position position="276"/>
    </location>
    <ligand>
        <name>FAD</name>
        <dbReference type="ChEBI" id="CHEBI:57692"/>
    </ligand>
</feature>
<dbReference type="GeneID" id="93031342"/>
<reference evidence="6 7" key="1">
    <citation type="submission" date="2019-09" db="EMBL/GenBank/DDBJ databases">
        <authorList>
            <person name="Depoorter E."/>
        </authorList>
    </citation>
    <scope>NUCLEOTIDE SEQUENCE [LARGE SCALE GENOMIC DNA]</scope>
    <source>
        <strain evidence="6">LMG 24065</strain>
    </source>
</reference>
<dbReference type="InterPro" id="IPR002937">
    <property type="entry name" value="Amino_oxidase"/>
</dbReference>
<sequence length="489" mass="53447">MSQLKDSELSVTKEGYVRYADARPPRNELPTRAAVTGVRARDAAACDYDVIVVGAGFAGLTAARDLGRDGYRVLLVESRDRIGGRTFAARVDGYDYEIGGTWIHWSQPHVWSEVTRYGLSIKESIGAAPTTISYLCDGVLKRAAAEEVWAEFAEAMAAYCNVDGAEARTVFPRAHDPLYSEEIAKYDHITLADRLAELNLRPEIRDMIGAMLALDCHGDPATAGLADQLRWWALGDHEMGRMFDKCGKFKIKEGTTSLALAMLEDSKADLLLSTKVVKIEQRGDAAEVHTANGETLTARQVVCALPMNVLKNVEFIPELSPGKLAASREEHVGKGTKFWVKLDRKIGSWFGMAPYPNPVLAAWTDTEAEDGTYVVCFGSPDQVDVSSLEAVQTALRTLLPDAAVRAVIAHDWAKDEAALGTWCFYRPNQLTSALATLQSSDNRLFFAGSDWANGWRGFIDGAIESGTIAAVNVRAALRDEVKTEQPVRG</sequence>
<dbReference type="InterPro" id="IPR036188">
    <property type="entry name" value="FAD/NAD-bd_sf"/>
</dbReference>
<dbReference type="Gene3D" id="3.50.50.60">
    <property type="entry name" value="FAD/NAD(P)-binding domain"/>
    <property type="match status" value="1"/>
</dbReference>
<evidence type="ECO:0000256" key="4">
    <source>
        <dbReference type="PIRSR" id="PIRSR601613-1"/>
    </source>
</evidence>
<dbReference type="RefSeq" id="WP_151049860.1">
    <property type="nucleotide sequence ID" value="NZ_CABVPN010000051.1"/>
</dbReference>
<evidence type="ECO:0000256" key="1">
    <source>
        <dbReference type="ARBA" id="ARBA00001974"/>
    </source>
</evidence>
<dbReference type="Proteomes" id="UP000494125">
    <property type="component" value="Unassembled WGS sequence"/>
</dbReference>
<proteinExistence type="inferred from homology"/>
<dbReference type="GO" id="GO:0016491">
    <property type="term" value="F:oxidoreductase activity"/>
    <property type="evidence" value="ECO:0007669"/>
    <property type="project" value="UniProtKB-KW"/>
</dbReference>
<keyword evidence="3" id="KW-0560">Oxidoreductase</keyword>
<evidence type="ECO:0000259" key="5">
    <source>
        <dbReference type="Pfam" id="PF01593"/>
    </source>
</evidence>